<dbReference type="InterPro" id="IPR036864">
    <property type="entry name" value="Zn2-C6_fun-type_DNA-bd_sf"/>
</dbReference>
<protein>
    <recommendedName>
        <fullName evidence="6">Zn(2)-C6 fungal-type domain-containing protein</fullName>
    </recommendedName>
</protein>
<evidence type="ECO:0000256" key="5">
    <source>
        <dbReference type="ARBA" id="ARBA00023242"/>
    </source>
</evidence>
<reference evidence="7 8" key="1">
    <citation type="submission" date="2015-01" db="EMBL/GenBank/DDBJ databases">
        <title>The Genome Sequence of Exophiala sideris CBS121828.</title>
        <authorList>
            <consortium name="The Broad Institute Genomics Platform"/>
            <person name="Cuomo C."/>
            <person name="de Hoog S."/>
            <person name="Gorbushina A."/>
            <person name="Stielow B."/>
            <person name="Teixiera M."/>
            <person name="Abouelleil A."/>
            <person name="Chapman S.B."/>
            <person name="Priest M."/>
            <person name="Young S.K."/>
            <person name="Wortman J."/>
            <person name="Nusbaum C."/>
            <person name="Birren B."/>
        </authorList>
    </citation>
    <scope>NUCLEOTIDE SEQUENCE [LARGE SCALE GENOMIC DNA]</scope>
    <source>
        <strain evidence="7 8">CBS 121828</strain>
    </source>
</reference>
<keyword evidence="4" id="KW-0804">Transcription</keyword>
<dbReference type="Pfam" id="PF04082">
    <property type="entry name" value="Fungal_trans"/>
    <property type="match status" value="1"/>
</dbReference>
<feature type="domain" description="Zn(2)-C6 fungal-type" evidence="6">
    <location>
        <begin position="46"/>
        <end position="76"/>
    </location>
</feature>
<dbReference type="OrthoDB" id="4685598at2759"/>
<dbReference type="AlphaFoldDB" id="A0A0D1ZH46"/>
<dbReference type="PROSITE" id="PS00463">
    <property type="entry name" value="ZN2_CY6_FUNGAL_1"/>
    <property type="match status" value="1"/>
</dbReference>
<dbReference type="CDD" id="cd12148">
    <property type="entry name" value="fungal_TF_MHR"/>
    <property type="match status" value="1"/>
</dbReference>
<dbReference type="Pfam" id="PF00172">
    <property type="entry name" value="Zn_clus"/>
    <property type="match status" value="1"/>
</dbReference>
<sequence>MADVWHTDGNESADLLNGQPQIKRRRKILDISDDTAGLPRNRALLACDNCRSRRTKCDGQRPTCSYCHTHGVDCNYRQVADPPPTRLQAEITVIKERLGMVTERLGTIETLILEGPPPPTGSTRISTNQLHQHVSQSYCPPVLSSPDDRLLRQGDGYAQHILVRSAPPHETLTFPNMIIRNKAFTRFVGLDDDLATDLLNLERSACRASQEAVTRRHLFLRRQKTVEALTKFYEEVYTWFPILNVAYQNVFLTVIDGSLPPSPETCLALIIAALGSLVDPHEDDGGHLTYSELAFGMLSTVLVEYSVVAAQCLFFIAVYYSCLCKPLQAYEYVSIASLRIQTLLTLHQNDAAETEALRRTYWAVLLLESELCIQFLLPSTGIWNLDETTPLPSNHEIWASSPESTSHLSEVSGVAGMVVQTPVYRDEQLLKNADAYFLAEIAMRRMLHRCTTAVRETKTGELVYAPVIATELGYQLEQWHDHLPLSLKFDTLHDTEQANTRPSVLFLRTQYYSCLLSIHWPGVYKVIQSSAWEYELHTACEKFCDAYIKYLMSCIPCLERCSVNSWPLYASMFVFTMAVAKTMKSPAVLASIPSRLPECLSLAADTLGAGASSSPSLARLHYILLEELRESQV</sequence>
<dbReference type="PANTHER" id="PTHR47785">
    <property type="entry name" value="ZN(II)2CYS6 TRANSCRIPTION FACTOR (EUROFUNG)-RELATED-RELATED"/>
    <property type="match status" value="1"/>
</dbReference>
<dbReference type="InterPro" id="IPR007219">
    <property type="entry name" value="XnlR_reg_dom"/>
</dbReference>
<dbReference type="EMBL" id="KN846951">
    <property type="protein sequence ID" value="KIV86143.1"/>
    <property type="molecule type" value="Genomic_DNA"/>
</dbReference>
<keyword evidence="5" id="KW-0539">Nucleus</keyword>
<keyword evidence="1" id="KW-0479">Metal-binding</keyword>
<dbReference type="PROSITE" id="PS50048">
    <property type="entry name" value="ZN2_CY6_FUNGAL_2"/>
    <property type="match status" value="1"/>
</dbReference>
<dbReference type="GO" id="GO:0000981">
    <property type="term" value="F:DNA-binding transcription factor activity, RNA polymerase II-specific"/>
    <property type="evidence" value="ECO:0007669"/>
    <property type="project" value="InterPro"/>
</dbReference>
<keyword evidence="3" id="KW-0238">DNA-binding</keyword>
<evidence type="ECO:0000256" key="4">
    <source>
        <dbReference type="ARBA" id="ARBA00023163"/>
    </source>
</evidence>
<accession>A0A0D1ZH46</accession>
<proteinExistence type="predicted"/>
<dbReference type="Proteomes" id="UP000053599">
    <property type="component" value="Unassembled WGS sequence"/>
</dbReference>
<dbReference type="InterPro" id="IPR053181">
    <property type="entry name" value="EcdB-like_regulator"/>
</dbReference>
<evidence type="ECO:0000259" key="6">
    <source>
        <dbReference type="PROSITE" id="PS50048"/>
    </source>
</evidence>
<dbReference type="HOGENOM" id="CLU_036824_1_0_1"/>
<dbReference type="Gene3D" id="4.10.240.10">
    <property type="entry name" value="Zn(2)-C6 fungal-type DNA-binding domain"/>
    <property type="match status" value="1"/>
</dbReference>
<evidence type="ECO:0000313" key="8">
    <source>
        <dbReference type="Proteomes" id="UP000053599"/>
    </source>
</evidence>
<organism evidence="7 8">
    <name type="scientific">Exophiala sideris</name>
    <dbReference type="NCBI Taxonomy" id="1016849"/>
    <lineage>
        <taxon>Eukaryota</taxon>
        <taxon>Fungi</taxon>
        <taxon>Dikarya</taxon>
        <taxon>Ascomycota</taxon>
        <taxon>Pezizomycotina</taxon>
        <taxon>Eurotiomycetes</taxon>
        <taxon>Chaetothyriomycetidae</taxon>
        <taxon>Chaetothyriales</taxon>
        <taxon>Herpotrichiellaceae</taxon>
        <taxon>Exophiala</taxon>
    </lineage>
</organism>
<dbReference type="GO" id="GO:0006351">
    <property type="term" value="P:DNA-templated transcription"/>
    <property type="evidence" value="ECO:0007669"/>
    <property type="project" value="InterPro"/>
</dbReference>
<dbReference type="PANTHER" id="PTHR47785:SF3">
    <property type="entry name" value="ZN(2)-C6 FUNGAL-TYPE DOMAIN-CONTAINING PROTEIN"/>
    <property type="match status" value="1"/>
</dbReference>
<dbReference type="SUPFAM" id="SSF57701">
    <property type="entry name" value="Zn2/Cys6 DNA-binding domain"/>
    <property type="match status" value="1"/>
</dbReference>
<dbReference type="InterPro" id="IPR001138">
    <property type="entry name" value="Zn2Cys6_DnaBD"/>
</dbReference>
<evidence type="ECO:0000313" key="7">
    <source>
        <dbReference type="EMBL" id="KIV86143.1"/>
    </source>
</evidence>
<dbReference type="GO" id="GO:0008270">
    <property type="term" value="F:zinc ion binding"/>
    <property type="evidence" value="ECO:0007669"/>
    <property type="project" value="InterPro"/>
</dbReference>
<evidence type="ECO:0000256" key="1">
    <source>
        <dbReference type="ARBA" id="ARBA00022723"/>
    </source>
</evidence>
<dbReference type="CDD" id="cd00067">
    <property type="entry name" value="GAL4"/>
    <property type="match status" value="1"/>
</dbReference>
<keyword evidence="2" id="KW-0805">Transcription regulation</keyword>
<dbReference type="STRING" id="1016849.A0A0D1ZH46"/>
<dbReference type="GO" id="GO:0003677">
    <property type="term" value="F:DNA binding"/>
    <property type="evidence" value="ECO:0007669"/>
    <property type="project" value="UniProtKB-KW"/>
</dbReference>
<dbReference type="SMART" id="SM00066">
    <property type="entry name" value="GAL4"/>
    <property type="match status" value="1"/>
</dbReference>
<evidence type="ECO:0000256" key="3">
    <source>
        <dbReference type="ARBA" id="ARBA00023125"/>
    </source>
</evidence>
<gene>
    <name evidence="7" type="ORF">PV11_01777</name>
</gene>
<evidence type="ECO:0000256" key="2">
    <source>
        <dbReference type="ARBA" id="ARBA00023015"/>
    </source>
</evidence>
<name>A0A0D1ZH46_9EURO</name>